<dbReference type="KEGG" id="apoc:APORC_1199"/>
<reference evidence="2 3" key="1">
    <citation type="submission" date="2019-09" db="EMBL/GenBank/DDBJ databases">
        <title>Complete genome sequencing of four Arcobacter species reveals a diverse suite of mobile elements.</title>
        <authorList>
            <person name="Miller W.G."/>
            <person name="Yee E."/>
            <person name="Bono J.L."/>
        </authorList>
    </citation>
    <scope>NUCLEOTIDE SEQUENCE [LARGE SCALE GENOMIC DNA]</scope>
    <source>
        <strain evidence="2 3">CCUG 56899</strain>
    </source>
</reference>
<organism evidence="2 3">
    <name type="scientific">Arcobacter porcinus</name>
    <dbReference type="NCBI Taxonomy" id="1935204"/>
    <lineage>
        <taxon>Bacteria</taxon>
        <taxon>Pseudomonadati</taxon>
        <taxon>Campylobacterota</taxon>
        <taxon>Epsilonproteobacteria</taxon>
        <taxon>Campylobacterales</taxon>
        <taxon>Arcobacteraceae</taxon>
        <taxon>Arcobacter</taxon>
    </lineage>
</organism>
<dbReference type="RefSeq" id="WP_066247432.1">
    <property type="nucleotide sequence ID" value="NZ_CP036246.2"/>
</dbReference>
<evidence type="ECO:0000313" key="3">
    <source>
        <dbReference type="Proteomes" id="UP000322644"/>
    </source>
</evidence>
<evidence type="ECO:0000256" key="1">
    <source>
        <dbReference type="SAM" id="Coils"/>
    </source>
</evidence>
<dbReference type="Proteomes" id="UP000322644">
    <property type="component" value="Chromosome"/>
</dbReference>
<sequence>MNKKIIISLIVVVAILAASCFALKKSVNSKIEAKIEEIRSSGFNISYNERFSLFSVKTDGKLEITNSKEALNYIVSLQEYEEQREDLQRVVESIDEYTLMDIFEGMVYDYDFSINLISSGVDLNLYLTKLSSSLMEEIENARDQQKVQILVDMLENRDIHFNIDEKLNYKFKDIDLSNEDFQIVLKGLYGTKNSTNIDLYEFNVPEEGLNLKLEKIKVYYEENSKKEMISKFSVEKINFFAERFDFELNKLNLDSYSKTLENLLGSKTNISFDSFSLNRVNYYAEEELKTELNNINLNIDLNQFPFQEYKDFLNAYATMNIDMYNFFEKGQILLQAISEAKSNINIKASSKDFILENLNIFKELGIDGDILVSPNLAEMNFSNPNNLFDKLYFEIKVDKESVQNAINNGNFNRNDEIRIIETEDKKYNLFKIELKEKGVFVNDSFQLR</sequence>
<accession>A0A5C2HDB8</accession>
<evidence type="ECO:0000313" key="2">
    <source>
        <dbReference type="EMBL" id="QEP40797.1"/>
    </source>
</evidence>
<dbReference type="AlphaFoldDB" id="A0A5C2HDB8"/>
<gene>
    <name evidence="2" type="ORF">APORC_1199</name>
</gene>
<protein>
    <recommendedName>
        <fullName evidence="4">DUF945 domain-containing protein</fullName>
    </recommendedName>
</protein>
<keyword evidence="1" id="KW-0175">Coiled coil</keyword>
<proteinExistence type="predicted"/>
<dbReference type="EMBL" id="CP036246">
    <property type="protein sequence ID" value="QEP40797.1"/>
    <property type="molecule type" value="Genomic_DNA"/>
</dbReference>
<feature type="coiled-coil region" evidence="1">
    <location>
        <begin position="70"/>
        <end position="97"/>
    </location>
</feature>
<dbReference type="PROSITE" id="PS51257">
    <property type="entry name" value="PROKAR_LIPOPROTEIN"/>
    <property type="match status" value="1"/>
</dbReference>
<reference evidence="2 3" key="2">
    <citation type="submission" date="2019-09" db="EMBL/GenBank/DDBJ databases">
        <title>Taxonomic note: a critical rebuttal of the proposed division of the genus Arcobacter into six genera, emended descriptions of Arcobacter anaerophilus and the genus Arcobacter, and an assessment of genus-level boundaries for Epsilonproteobacteria using in silico genomic comparator tools.</title>
        <authorList>
            <person name="On S.L.W."/>
            <person name="Miller W.G."/>
            <person name="Biggs P."/>
            <person name="Cornelius A."/>
            <person name="Vandamme P."/>
        </authorList>
    </citation>
    <scope>NUCLEOTIDE SEQUENCE [LARGE SCALE GENOMIC DNA]</scope>
    <source>
        <strain evidence="2 3">CCUG 56899</strain>
    </source>
</reference>
<evidence type="ECO:0008006" key="4">
    <source>
        <dbReference type="Google" id="ProtNLM"/>
    </source>
</evidence>
<name>A0A5C2HDB8_9BACT</name>